<dbReference type="InterPro" id="IPR006571">
    <property type="entry name" value="TLDc_dom"/>
</dbReference>
<name>A0AAD9K5Q0_9ANNE</name>
<dbReference type="SMART" id="SM00584">
    <property type="entry name" value="TLDc"/>
    <property type="match status" value="1"/>
</dbReference>
<keyword evidence="6" id="KW-0458">Lysosome</keyword>
<dbReference type="PANTHER" id="PTHR23354">
    <property type="entry name" value="NUCLEOLAR PROTEIN 7/ESTROGEN RECEPTOR COACTIVATOR-RELATED"/>
    <property type="match status" value="1"/>
</dbReference>
<dbReference type="GO" id="GO:0005764">
    <property type="term" value="C:lysosome"/>
    <property type="evidence" value="ECO:0007669"/>
    <property type="project" value="UniProtKB-SubCell"/>
</dbReference>
<evidence type="ECO:0000256" key="4">
    <source>
        <dbReference type="ARBA" id="ARBA00022490"/>
    </source>
</evidence>
<dbReference type="PANTHER" id="PTHR23354:SF131">
    <property type="entry name" value="MTOR-ASSOCIATED PROTEIN MEAK7"/>
    <property type="match status" value="1"/>
</dbReference>
<feature type="compositionally biased region" description="Basic and acidic residues" evidence="10">
    <location>
        <begin position="448"/>
        <end position="468"/>
    </location>
</feature>
<evidence type="ECO:0000256" key="7">
    <source>
        <dbReference type="ARBA" id="ARBA00039594"/>
    </source>
</evidence>
<accession>A0AAD9K5Q0</accession>
<keyword evidence="4" id="KW-0963">Cytoplasm</keyword>
<dbReference type="GO" id="GO:0016020">
    <property type="term" value="C:membrane"/>
    <property type="evidence" value="ECO:0007669"/>
    <property type="project" value="UniProtKB-SubCell"/>
</dbReference>
<evidence type="ECO:0000256" key="2">
    <source>
        <dbReference type="ARBA" id="ARBA00004371"/>
    </source>
</evidence>
<reference evidence="12" key="1">
    <citation type="journal article" date="2023" name="Mol. Biol. Evol.">
        <title>Third-Generation Sequencing Reveals the Adaptive Role of the Epigenome in Three Deep-Sea Polychaetes.</title>
        <authorList>
            <person name="Perez M."/>
            <person name="Aroh O."/>
            <person name="Sun Y."/>
            <person name="Lan Y."/>
            <person name="Juniper S.K."/>
            <person name="Young C.R."/>
            <person name="Angers B."/>
            <person name="Qian P.Y."/>
        </authorList>
    </citation>
    <scope>NUCLEOTIDE SEQUENCE</scope>
    <source>
        <strain evidence="12">P08H-3</strain>
    </source>
</reference>
<evidence type="ECO:0000259" key="11">
    <source>
        <dbReference type="PROSITE" id="PS51886"/>
    </source>
</evidence>
<evidence type="ECO:0000256" key="5">
    <source>
        <dbReference type="ARBA" id="ARBA00023136"/>
    </source>
</evidence>
<dbReference type="GO" id="GO:0005634">
    <property type="term" value="C:nucleus"/>
    <property type="evidence" value="ECO:0007669"/>
    <property type="project" value="TreeGrafter"/>
</dbReference>
<feature type="domain" description="TLDc" evidence="11">
    <location>
        <begin position="243"/>
        <end position="411"/>
    </location>
</feature>
<evidence type="ECO:0000256" key="10">
    <source>
        <dbReference type="SAM" id="MobiDB-lite"/>
    </source>
</evidence>
<feature type="region of interest" description="Disordered" evidence="10">
    <location>
        <begin position="442"/>
        <end position="468"/>
    </location>
</feature>
<keyword evidence="5" id="KW-0472">Membrane</keyword>
<evidence type="ECO:0000256" key="6">
    <source>
        <dbReference type="ARBA" id="ARBA00023228"/>
    </source>
</evidence>
<dbReference type="PROSITE" id="PS51886">
    <property type="entry name" value="TLDC"/>
    <property type="match status" value="1"/>
</dbReference>
<organism evidence="12 13">
    <name type="scientific">Paralvinella palmiformis</name>
    <dbReference type="NCBI Taxonomy" id="53620"/>
    <lineage>
        <taxon>Eukaryota</taxon>
        <taxon>Metazoa</taxon>
        <taxon>Spiralia</taxon>
        <taxon>Lophotrochozoa</taxon>
        <taxon>Annelida</taxon>
        <taxon>Polychaeta</taxon>
        <taxon>Sedentaria</taxon>
        <taxon>Canalipalpata</taxon>
        <taxon>Terebellida</taxon>
        <taxon>Terebelliformia</taxon>
        <taxon>Alvinellidae</taxon>
        <taxon>Paralvinella</taxon>
    </lineage>
</organism>
<sequence>MGNKSSSPEIYNESLKLLSTEERLMIKKIYTEICGNNKDGFSESDLVNYGKQSVTECLLRHLFFFMKSLIQYEPGQHVNDLLVNDEEFLVSLATIFKGVALDQVLLMTYLCVGEEADSVKCSQLRELIENLLVSYIKASNKKDTALSSWQFRPPELTNNFCEAVLWDLVSKDNDKVNLVRKNFPWNSKHDTAALEQWLFQCPVLLSLFKEVFHALFPISVDNVLHNAPLVPVAKDAPWNKIRTLLDLPAVLFLNQAIPSELRSKWHFLYHTHSHGESFSTMMTKILNRGPSILVVEDTEGHIFGGFASQSWTLNSQFMGSASCFLFQLSPVMNLYQPTGYNENYMYLNQGQNTMPNGLGMGGQLEYFGLWLDSEFGKGHSKAEPRCTTYNSPQLSKHETFEIKTLEIWSVGPELVQEQPEVTPGSILDKDVEAKAMLTMLNKGPVSEGLREEDVTGDSPEDHDLPPLS</sequence>
<comment type="subcellular location">
    <subcellularLocation>
        <location evidence="3">Cytoplasm</location>
    </subcellularLocation>
    <subcellularLocation>
        <location evidence="2">Lysosome</location>
    </subcellularLocation>
    <subcellularLocation>
        <location evidence="1">Membrane</location>
    </subcellularLocation>
</comment>
<protein>
    <recommendedName>
        <fullName evidence="7">MTOR-associated protein MEAK7</fullName>
    </recommendedName>
    <alternativeName>
        <fullName evidence="9">TBC/LysM-associated domain-containing protein 1</fullName>
    </alternativeName>
    <alternativeName>
        <fullName evidence="8">TLD domain-containing protein 1</fullName>
    </alternativeName>
</protein>
<evidence type="ECO:0000256" key="8">
    <source>
        <dbReference type="ARBA" id="ARBA00041780"/>
    </source>
</evidence>
<dbReference type="AlphaFoldDB" id="A0AAD9K5Q0"/>
<dbReference type="GO" id="GO:0006979">
    <property type="term" value="P:response to oxidative stress"/>
    <property type="evidence" value="ECO:0007669"/>
    <property type="project" value="TreeGrafter"/>
</dbReference>
<dbReference type="Pfam" id="PF07534">
    <property type="entry name" value="TLD"/>
    <property type="match status" value="1"/>
</dbReference>
<comment type="caution">
    <text evidence="12">The sequence shown here is derived from an EMBL/GenBank/DDBJ whole genome shotgun (WGS) entry which is preliminary data.</text>
</comment>
<dbReference type="EMBL" id="JAODUP010000061">
    <property type="protein sequence ID" value="KAK2164638.1"/>
    <property type="molecule type" value="Genomic_DNA"/>
</dbReference>
<evidence type="ECO:0000256" key="3">
    <source>
        <dbReference type="ARBA" id="ARBA00004496"/>
    </source>
</evidence>
<proteinExistence type="predicted"/>
<evidence type="ECO:0000256" key="9">
    <source>
        <dbReference type="ARBA" id="ARBA00042134"/>
    </source>
</evidence>
<evidence type="ECO:0000313" key="13">
    <source>
        <dbReference type="Proteomes" id="UP001208570"/>
    </source>
</evidence>
<evidence type="ECO:0000256" key="1">
    <source>
        <dbReference type="ARBA" id="ARBA00004370"/>
    </source>
</evidence>
<evidence type="ECO:0000313" key="12">
    <source>
        <dbReference type="EMBL" id="KAK2164638.1"/>
    </source>
</evidence>
<dbReference type="Proteomes" id="UP001208570">
    <property type="component" value="Unassembled WGS sequence"/>
</dbReference>
<gene>
    <name evidence="12" type="ORF">LSH36_61g10010</name>
</gene>
<keyword evidence="13" id="KW-1185">Reference proteome</keyword>